<reference evidence="3" key="1">
    <citation type="submission" date="2017-02" db="UniProtKB">
        <authorList>
            <consortium name="WormBaseParasite"/>
        </authorList>
    </citation>
    <scope>IDENTIFICATION</scope>
</reference>
<name>A0A0N4XG31_NIPBR</name>
<proteinExistence type="predicted"/>
<dbReference type="WBParaSite" id="NBR_0000148301-mRNA-1">
    <property type="protein sequence ID" value="NBR_0000148301-mRNA-1"/>
    <property type="gene ID" value="NBR_0000148301"/>
</dbReference>
<protein>
    <submittedName>
        <fullName evidence="3">CASPASE_P20 domain-containing protein</fullName>
    </submittedName>
</protein>
<evidence type="ECO:0000313" key="3">
    <source>
        <dbReference type="WBParaSite" id="NBR_0000148301-mRNA-1"/>
    </source>
</evidence>
<evidence type="ECO:0000313" key="2">
    <source>
        <dbReference type="Proteomes" id="UP000271162"/>
    </source>
</evidence>
<evidence type="ECO:0000313" key="1">
    <source>
        <dbReference type="EMBL" id="VDL64960.1"/>
    </source>
</evidence>
<accession>A0A0N4XG31</accession>
<reference evidence="1 2" key="2">
    <citation type="submission" date="2018-11" db="EMBL/GenBank/DDBJ databases">
        <authorList>
            <consortium name="Pathogen Informatics"/>
        </authorList>
    </citation>
    <scope>NUCLEOTIDE SEQUENCE [LARGE SCALE GENOMIC DNA]</scope>
</reference>
<dbReference type="Proteomes" id="UP000271162">
    <property type="component" value="Unassembled WGS sequence"/>
</dbReference>
<keyword evidence="2" id="KW-1185">Reference proteome</keyword>
<organism evidence="3">
    <name type="scientific">Nippostrongylus brasiliensis</name>
    <name type="common">Rat hookworm</name>
    <dbReference type="NCBI Taxonomy" id="27835"/>
    <lineage>
        <taxon>Eukaryota</taxon>
        <taxon>Metazoa</taxon>
        <taxon>Ecdysozoa</taxon>
        <taxon>Nematoda</taxon>
        <taxon>Chromadorea</taxon>
        <taxon>Rhabditida</taxon>
        <taxon>Rhabditina</taxon>
        <taxon>Rhabditomorpha</taxon>
        <taxon>Strongyloidea</taxon>
        <taxon>Heligmosomidae</taxon>
        <taxon>Nippostrongylus</taxon>
    </lineage>
</organism>
<dbReference type="AlphaFoldDB" id="A0A0N4XG31"/>
<gene>
    <name evidence="1" type="ORF">NBR_LOCUS1483</name>
</gene>
<sequence>MFEDGALSKGSECKYNVNPFCMYVKDAYTNNKELLRLLKSCSNGTTFNDDKENVETNIQNILVVLRTEKKSELLTPLKMALDAEAHALFHLSVSCHGDKGEMAVCKKGLKDLCQATFDVVFAIGQVVEGGQKDRVLKAYGNVKARKYNESEVCPKLYRDAAIEVSNAIQN</sequence>
<dbReference type="EMBL" id="UYSL01001205">
    <property type="protein sequence ID" value="VDL64960.1"/>
    <property type="molecule type" value="Genomic_DNA"/>
</dbReference>